<evidence type="ECO:0000256" key="5">
    <source>
        <dbReference type="ARBA" id="ARBA00023136"/>
    </source>
</evidence>
<protein>
    <submittedName>
        <fullName evidence="7">Transport-related protein</fullName>
    </submittedName>
</protein>
<dbReference type="RefSeq" id="XP_014183983.1">
    <property type="nucleotide sequence ID" value="XM_014328508.1"/>
</dbReference>
<evidence type="ECO:0000313" key="8">
    <source>
        <dbReference type="Proteomes" id="UP000002748"/>
    </source>
</evidence>
<accession>J6FCP2</accession>
<dbReference type="GO" id="GO:0000139">
    <property type="term" value="C:Golgi membrane"/>
    <property type="evidence" value="ECO:0007669"/>
    <property type="project" value="TreeGrafter"/>
</dbReference>
<evidence type="ECO:0000256" key="1">
    <source>
        <dbReference type="ARBA" id="ARBA00004141"/>
    </source>
</evidence>
<dbReference type="PANTHER" id="PTHR12841">
    <property type="entry name" value="PROTEIN UNC-50 HOMOLOG"/>
    <property type="match status" value="1"/>
</dbReference>
<feature type="transmembrane region" description="Helical" evidence="6">
    <location>
        <begin position="72"/>
        <end position="94"/>
    </location>
</feature>
<dbReference type="OrthoDB" id="10027013at2759"/>
<dbReference type="EMBL" id="ALBS01000015">
    <property type="protein sequence ID" value="EJT52842.1"/>
    <property type="molecule type" value="Genomic_DNA"/>
</dbReference>
<evidence type="ECO:0000256" key="4">
    <source>
        <dbReference type="ARBA" id="ARBA00022989"/>
    </source>
</evidence>
<keyword evidence="3 6" id="KW-0812">Transmembrane</keyword>
<comment type="similarity">
    <text evidence="2">Belongs to the unc-50 family.</text>
</comment>
<evidence type="ECO:0000313" key="7">
    <source>
        <dbReference type="EMBL" id="EJT52842.1"/>
    </source>
</evidence>
<proteinExistence type="inferred from homology"/>
<dbReference type="PANTHER" id="PTHR12841:SF6">
    <property type="entry name" value="PROTEIN UNC-50 HOMOLOG"/>
    <property type="match status" value="1"/>
</dbReference>
<keyword evidence="4 6" id="KW-1133">Transmembrane helix</keyword>
<dbReference type="AlphaFoldDB" id="J6FCP2"/>
<reference evidence="7 8" key="1">
    <citation type="journal article" date="2012" name="Eukaryot. Cell">
        <title>Draft genome sequence of CBS 2479, the standard type strain of Trichosporon asahii.</title>
        <authorList>
            <person name="Yang R.Y."/>
            <person name="Li H.T."/>
            <person name="Zhu H."/>
            <person name="Zhou G.P."/>
            <person name="Wang M."/>
            <person name="Wang L."/>
        </authorList>
    </citation>
    <scope>NUCLEOTIDE SEQUENCE [LARGE SCALE GENOMIC DNA]</scope>
    <source>
        <strain evidence="8">ATCC 90039 / CBS 2479 / JCM 2466 / KCTC 7840 / NCYC 2677 / UAMH 7654</strain>
    </source>
</reference>
<dbReference type="HOGENOM" id="CLU_066239_4_0_1"/>
<feature type="transmembrane region" description="Helical" evidence="6">
    <location>
        <begin position="106"/>
        <end position="131"/>
    </location>
</feature>
<gene>
    <name evidence="7" type="ORF">A1Q1_01115</name>
</gene>
<evidence type="ECO:0000256" key="3">
    <source>
        <dbReference type="ARBA" id="ARBA00022692"/>
    </source>
</evidence>
<dbReference type="InterPro" id="IPR007881">
    <property type="entry name" value="UNC-50"/>
</dbReference>
<evidence type="ECO:0000256" key="6">
    <source>
        <dbReference type="SAM" id="Phobius"/>
    </source>
</evidence>
<name>J6FCP2_TRIAS</name>
<dbReference type="Proteomes" id="UP000002748">
    <property type="component" value="Unassembled WGS sequence"/>
</dbReference>
<sequence>MLLLIAGFISAAGLVWGFIYSLSWPSTLALVLKMIFRDFIALALLSAFIFYQTANRLLLSTSATGQREKVEFAYAFDVAVNAFWPLFLTLYLGLLPLAALVVRRNWASLFLGNSLFLLALGQYVYVTYLGYSALPFVARAELFLAPLLPLVVGWVLSLLGLNVARWALETYFGRPW</sequence>
<dbReference type="KEGG" id="tasa:A1Q1_01115"/>
<evidence type="ECO:0000256" key="2">
    <source>
        <dbReference type="ARBA" id="ARBA00006293"/>
    </source>
</evidence>
<dbReference type="VEuPathDB" id="FungiDB:A1Q1_01115"/>
<feature type="transmembrane region" description="Helical" evidence="6">
    <location>
        <begin position="27"/>
        <end position="51"/>
    </location>
</feature>
<dbReference type="Pfam" id="PF05216">
    <property type="entry name" value="UNC-50"/>
    <property type="match status" value="1"/>
</dbReference>
<organism evidence="7 8">
    <name type="scientific">Trichosporon asahii var. asahii (strain ATCC 90039 / CBS 2479 / JCM 2466 / KCTC 7840 / NBRC 103889/ NCYC 2677 / UAMH 7654)</name>
    <name type="common">Yeast</name>
    <dbReference type="NCBI Taxonomy" id="1186058"/>
    <lineage>
        <taxon>Eukaryota</taxon>
        <taxon>Fungi</taxon>
        <taxon>Dikarya</taxon>
        <taxon>Basidiomycota</taxon>
        <taxon>Agaricomycotina</taxon>
        <taxon>Tremellomycetes</taxon>
        <taxon>Trichosporonales</taxon>
        <taxon>Trichosporonaceae</taxon>
        <taxon>Trichosporon</taxon>
    </lineage>
</organism>
<feature type="transmembrane region" description="Helical" evidence="6">
    <location>
        <begin position="143"/>
        <end position="168"/>
    </location>
</feature>
<comment type="subcellular location">
    <subcellularLocation>
        <location evidence="1">Membrane</location>
        <topology evidence="1">Multi-pass membrane protein</topology>
    </subcellularLocation>
</comment>
<comment type="caution">
    <text evidence="7">The sequence shown here is derived from an EMBL/GenBank/DDBJ whole genome shotgun (WGS) entry which is preliminary data.</text>
</comment>
<keyword evidence="5 6" id="KW-0472">Membrane</keyword>
<dbReference type="GeneID" id="25984629"/>